<accession>A0A2Z3H8N2</accession>
<sequence length="76" mass="8704">MKPEDLSIEQLIEAMEKTRAEIVEREKKNQARLKVLQDKVGKVKTRMDTFTGNPQPVVVPEIVPPELPTSPLRIIR</sequence>
<gene>
    <name evidence="1" type="ORF">C1280_21785</name>
</gene>
<dbReference type="KEGG" id="gog:C1280_21785"/>
<name>A0A2Z3H8N2_9BACT</name>
<reference evidence="1 2" key="1">
    <citation type="submission" date="2018-01" db="EMBL/GenBank/DDBJ databases">
        <title>G. obscuriglobus.</title>
        <authorList>
            <person name="Franke J."/>
            <person name="Blomberg W."/>
            <person name="Selmecki A."/>
        </authorList>
    </citation>
    <scope>NUCLEOTIDE SEQUENCE [LARGE SCALE GENOMIC DNA]</scope>
    <source>
        <strain evidence="1 2">DSM 5831</strain>
    </source>
</reference>
<dbReference type="EMBL" id="CP025958">
    <property type="protein sequence ID" value="AWM39355.1"/>
    <property type="molecule type" value="Genomic_DNA"/>
</dbReference>
<protein>
    <submittedName>
        <fullName evidence="1">Uncharacterized protein</fullName>
    </submittedName>
</protein>
<dbReference type="Proteomes" id="UP000245802">
    <property type="component" value="Chromosome"/>
</dbReference>
<evidence type="ECO:0000313" key="2">
    <source>
        <dbReference type="Proteomes" id="UP000245802"/>
    </source>
</evidence>
<evidence type="ECO:0000313" key="1">
    <source>
        <dbReference type="EMBL" id="AWM39355.1"/>
    </source>
</evidence>
<proteinExistence type="predicted"/>
<dbReference type="AlphaFoldDB" id="A0A2Z3H8N2"/>
<organism evidence="1 2">
    <name type="scientific">Gemmata obscuriglobus</name>
    <dbReference type="NCBI Taxonomy" id="114"/>
    <lineage>
        <taxon>Bacteria</taxon>
        <taxon>Pseudomonadati</taxon>
        <taxon>Planctomycetota</taxon>
        <taxon>Planctomycetia</taxon>
        <taxon>Gemmatales</taxon>
        <taxon>Gemmataceae</taxon>
        <taxon>Gemmata</taxon>
    </lineage>
</organism>
<keyword evidence="2" id="KW-1185">Reference proteome</keyword>